<dbReference type="KEGG" id="mgg:MPLG2_0882"/>
<keyword evidence="2" id="KW-1133">Transmembrane helix</keyword>
<protein>
    <submittedName>
        <fullName evidence="3">Uncharacterized protein</fullName>
    </submittedName>
</protein>
<dbReference type="AlphaFoldDB" id="A0A2N9JEH6"/>
<feature type="region of interest" description="Disordered" evidence="1">
    <location>
        <begin position="67"/>
        <end position="91"/>
    </location>
</feature>
<sequence length="160" mass="17017">MRTMSLATPVTGRRQQLLLLAVVVALTLSLLAMHQLSVNHTAAQPTTQTAAAIVGSPERHDHQVDQLQHSGDLPGHAAQPVPGQQQTTGVGDGCAGCPEHHVMALTCLAALILLALGWALRPPTAWRGVLLPRLPTAPRPLSPRWGREPLSLLELSVSRT</sequence>
<accession>A0A2N9JEH6</accession>
<proteinExistence type="predicted"/>
<dbReference type="EMBL" id="LT985188">
    <property type="protein sequence ID" value="SPD85918.1"/>
    <property type="molecule type" value="Genomic_DNA"/>
</dbReference>
<keyword evidence="4" id="KW-1185">Reference proteome</keyword>
<keyword evidence="2" id="KW-0812">Transmembrane</keyword>
<gene>
    <name evidence="3" type="ORF">MPLG2_0882</name>
</gene>
<evidence type="ECO:0000313" key="4">
    <source>
        <dbReference type="Proteomes" id="UP000238164"/>
    </source>
</evidence>
<evidence type="ECO:0000256" key="2">
    <source>
        <dbReference type="SAM" id="Phobius"/>
    </source>
</evidence>
<name>A0A2N9JEH6_9ACTN</name>
<keyword evidence="2" id="KW-0472">Membrane</keyword>
<organism evidence="3 4">
    <name type="scientific">Micropruina glycogenica</name>
    <dbReference type="NCBI Taxonomy" id="75385"/>
    <lineage>
        <taxon>Bacteria</taxon>
        <taxon>Bacillati</taxon>
        <taxon>Actinomycetota</taxon>
        <taxon>Actinomycetes</taxon>
        <taxon>Propionibacteriales</taxon>
        <taxon>Nocardioidaceae</taxon>
        <taxon>Micropruina</taxon>
    </lineage>
</organism>
<dbReference type="InterPro" id="IPR046151">
    <property type="entry name" value="DUF6153"/>
</dbReference>
<evidence type="ECO:0000256" key="1">
    <source>
        <dbReference type="SAM" id="MobiDB-lite"/>
    </source>
</evidence>
<dbReference type="Proteomes" id="UP000238164">
    <property type="component" value="Chromosome 1"/>
</dbReference>
<reference evidence="3 4" key="1">
    <citation type="submission" date="2018-02" db="EMBL/GenBank/DDBJ databases">
        <authorList>
            <person name="Cohen D.B."/>
            <person name="Kent A.D."/>
        </authorList>
    </citation>
    <scope>NUCLEOTIDE SEQUENCE [LARGE SCALE GENOMIC DNA]</scope>
    <source>
        <strain evidence="3">1</strain>
    </source>
</reference>
<feature type="transmembrane region" description="Helical" evidence="2">
    <location>
        <begin position="102"/>
        <end position="120"/>
    </location>
</feature>
<dbReference type="Pfam" id="PF19650">
    <property type="entry name" value="DUF6153"/>
    <property type="match status" value="1"/>
</dbReference>
<evidence type="ECO:0000313" key="3">
    <source>
        <dbReference type="EMBL" id="SPD85918.1"/>
    </source>
</evidence>